<keyword evidence="3" id="KW-0238">DNA-binding</keyword>
<evidence type="ECO:0000313" key="9">
    <source>
        <dbReference type="Proteomes" id="UP000829196"/>
    </source>
</evidence>
<evidence type="ECO:0000259" key="7">
    <source>
        <dbReference type="PROSITE" id="PS51294"/>
    </source>
</evidence>
<dbReference type="FunFam" id="1.10.10.60:FF:000007">
    <property type="entry name" value="Two-component response regulator"/>
    <property type="match status" value="1"/>
</dbReference>
<keyword evidence="9" id="KW-1185">Reference proteome</keyword>
<evidence type="ECO:0000256" key="4">
    <source>
        <dbReference type="ARBA" id="ARBA00023163"/>
    </source>
</evidence>
<dbReference type="SUPFAM" id="SSF46689">
    <property type="entry name" value="Homeodomain-like"/>
    <property type="match status" value="1"/>
</dbReference>
<feature type="region of interest" description="Disordered" evidence="6">
    <location>
        <begin position="58"/>
        <end position="143"/>
    </location>
</feature>
<feature type="compositionally biased region" description="Basic and acidic residues" evidence="6">
    <location>
        <begin position="95"/>
        <end position="108"/>
    </location>
</feature>
<organism evidence="8 9">
    <name type="scientific">Dendrobium nobile</name>
    <name type="common">Orchid</name>
    <dbReference type="NCBI Taxonomy" id="94219"/>
    <lineage>
        <taxon>Eukaryota</taxon>
        <taxon>Viridiplantae</taxon>
        <taxon>Streptophyta</taxon>
        <taxon>Embryophyta</taxon>
        <taxon>Tracheophyta</taxon>
        <taxon>Spermatophyta</taxon>
        <taxon>Magnoliopsida</taxon>
        <taxon>Liliopsida</taxon>
        <taxon>Asparagales</taxon>
        <taxon>Orchidaceae</taxon>
        <taxon>Epidendroideae</taxon>
        <taxon>Malaxideae</taxon>
        <taxon>Dendrobiinae</taxon>
        <taxon>Dendrobium</taxon>
    </lineage>
</organism>
<keyword evidence="4" id="KW-0804">Transcription</keyword>
<keyword evidence="2" id="KW-0805">Transcription regulation</keyword>
<protein>
    <recommendedName>
        <fullName evidence="7">HTH myb-type domain-containing protein</fullName>
    </recommendedName>
</protein>
<sequence length="420" mass="45670">MLAVTALRSSTNGDRAGDVGGAANQLPASDDFSVDFDFDLSELLAGFDDSDVLPGLQIDDIDLPGPDTSAVEVEASCAGRDSQQEEREEEMALTNHEEVLSCEVKEETSAASESNSSAETPPEKDRGRKSTAGQAKGSNGKRKVKVDWTAELHRRFVQAVEQLGVEKAVPSRILELMGIDCLTRHNVASHLQKYRSHRKHMMAREVETTSSSQRRQIYATWLPPAMGFPPNAPPPPPPPQHLHLHPNMQHFRPLHVWGHPTMNQSLVHMWPKHIVPIGPAPTAPWVAPHPIQPSLLPPHASPWPAHFVRGTLTQGTPYFPQPMPTMKFPALPVPGIPPLPTYGSDGAISTVMAQPPPPCKQTGWLVQLDAHPSKESIDAALGDVLAQPWLPLPLGLKPPSLDSVMAELHKQGIANVPPCN</sequence>
<dbReference type="OrthoDB" id="60033at2759"/>
<dbReference type="Proteomes" id="UP000829196">
    <property type="component" value="Unassembled WGS sequence"/>
</dbReference>
<evidence type="ECO:0000256" key="6">
    <source>
        <dbReference type="SAM" id="MobiDB-lite"/>
    </source>
</evidence>
<dbReference type="InterPro" id="IPR017930">
    <property type="entry name" value="Myb_dom"/>
</dbReference>
<dbReference type="NCBIfam" id="TIGR01557">
    <property type="entry name" value="myb_SHAQKYF"/>
    <property type="match status" value="1"/>
</dbReference>
<gene>
    <name evidence="8" type="ORF">KFK09_008248</name>
</gene>
<evidence type="ECO:0000313" key="8">
    <source>
        <dbReference type="EMBL" id="KAI0515583.1"/>
    </source>
</evidence>
<dbReference type="PROSITE" id="PS51294">
    <property type="entry name" value="HTH_MYB"/>
    <property type="match status" value="1"/>
</dbReference>
<dbReference type="InterPro" id="IPR006447">
    <property type="entry name" value="Myb_dom_plants"/>
</dbReference>
<dbReference type="GO" id="GO:0003700">
    <property type="term" value="F:DNA-binding transcription factor activity"/>
    <property type="evidence" value="ECO:0007669"/>
    <property type="project" value="InterPro"/>
</dbReference>
<dbReference type="InterPro" id="IPR009057">
    <property type="entry name" value="Homeodomain-like_sf"/>
</dbReference>
<dbReference type="GO" id="GO:0045893">
    <property type="term" value="P:positive regulation of DNA-templated transcription"/>
    <property type="evidence" value="ECO:0007669"/>
    <property type="project" value="InterPro"/>
</dbReference>
<evidence type="ECO:0000256" key="2">
    <source>
        <dbReference type="ARBA" id="ARBA00023015"/>
    </source>
</evidence>
<dbReference type="SMR" id="A0A8T3BQD9"/>
<dbReference type="PANTHER" id="PTHR31312:SF1">
    <property type="entry name" value="TRANSCRIPTION ACTIVATOR GLK1"/>
    <property type="match status" value="1"/>
</dbReference>
<dbReference type="InterPro" id="IPR001005">
    <property type="entry name" value="SANT/Myb"/>
</dbReference>
<evidence type="ECO:0000256" key="3">
    <source>
        <dbReference type="ARBA" id="ARBA00023125"/>
    </source>
</evidence>
<dbReference type="PANTHER" id="PTHR31312">
    <property type="entry name" value="TRANSCRIPTION ACTIVATOR GLK1"/>
    <property type="match status" value="1"/>
</dbReference>
<proteinExistence type="predicted"/>
<accession>A0A8T3BQD9</accession>
<evidence type="ECO:0000256" key="5">
    <source>
        <dbReference type="ARBA" id="ARBA00023242"/>
    </source>
</evidence>
<dbReference type="Pfam" id="PF00249">
    <property type="entry name" value="Myb_DNA-binding"/>
    <property type="match status" value="1"/>
</dbReference>
<dbReference type="EMBL" id="JAGYWB010000007">
    <property type="protein sequence ID" value="KAI0515583.1"/>
    <property type="molecule type" value="Genomic_DNA"/>
</dbReference>
<feature type="domain" description="HTH myb-type" evidence="7">
    <location>
        <begin position="140"/>
        <end position="199"/>
    </location>
</feature>
<feature type="compositionally biased region" description="Low complexity" evidence="6">
    <location>
        <begin position="109"/>
        <end position="120"/>
    </location>
</feature>
<keyword evidence="5" id="KW-0539">Nucleus</keyword>
<feature type="region of interest" description="Disordered" evidence="6">
    <location>
        <begin position="1"/>
        <end position="30"/>
    </location>
</feature>
<dbReference type="Gene3D" id="1.10.10.60">
    <property type="entry name" value="Homeodomain-like"/>
    <property type="match status" value="1"/>
</dbReference>
<dbReference type="GO" id="GO:0005634">
    <property type="term" value="C:nucleus"/>
    <property type="evidence" value="ECO:0007669"/>
    <property type="project" value="UniProtKB-SubCell"/>
</dbReference>
<name>A0A8T3BQD9_DENNO</name>
<dbReference type="InterPro" id="IPR044825">
    <property type="entry name" value="GLK1/2-like"/>
</dbReference>
<dbReference type="GO" id="GO:0000976">
    <property type="term" value="F:transcription cis-regulatory region binding"/>
    <property type="evidence" value="ECO:0007669"/>
    <property type="project" value="TreeGrafter"/>
</dbReference>
<comment type="caution">
    <text evidence="8">The sequence shown here is derived from an EMBL/GenBank/DDBJ whole genome shotgun (WGS) entry which is preliminary data.</text>
</comment>
<comment type="subcellular location">
    <subcellularLocation>
        <location evidence="1">Nucleus</location>
    </subcellularLocation>
</comment>
<dbReference type="AlphaFoldDB" id="A0A8T3BQD9"/>
<reference evidence="8" key="1">
    <citation type="journal article" date="2022" name="Front. Genet.">
        <title>Chromosome-Scale Assembly of the Dendrobium nobile Genome Provides Insights Into the Molecular Mechanism of the Biosynthesis of the Medicinal Active Ingredient of Dendrobium.</title>
        <authorList>
            <person name="Xu Q."/>
            <person name="Niu S.-C."/>
            <person name="Li K.-L."/>
            <person name="Zheng P.-J."/>
            <person name="Zhang X.-J."/>
            <person name="Jia Y."/>
            <person name="Liu Y."/>
            <person name="Niu Y.-X."/>
            <person name="Yu L.-H."/>
            <person name="Chen D.-F."/>
            <person name="Zhang G.-Q."/>
        </authorList>
    </citation>
    <scope>NUCLEOTIDE SEQUENCE</scope>
    <source>
        <tissue evidence="8">Leaf</tissue>
    </source>
</reference>
<evidence type="ECO:0000256" key="1">
    <source>
        <dbReference type="ARBA" id="ARBA00004123"/>
    </source>
</evidence>